<evidence type="ECO:0000313" key="2">
    <source>
        <dbReference type="Proteomes" id="UP000198656"/>
    </source>
</evidence>
<evidence type="ECO:0000313" key="1">
    <source>
        <dbReference type="EMBL" id="SDH03964.1"/>
    </source>
</evidence>
<dbReference type="Proteomes" id="UP000198656">
    <property type="component" value="Unassembled WGS sequence"/>
</dbReference>
<dbReference type="STRING" id="1121419.SAMN05443529_10914"/>
<keyword evidence="2" id="KW-1185">Reference proteome</keyword>
<accession>A0A1G7Z5K2</accession>
<dbReference type="OrthoDB" id="552713at2"/>
<protein>
    <recommendedName>
        <fullName evidence="3">AP2 domain-containing protein</fullName>
    </recommendedName>
</protein>
<dbReference type="AlphaFoldDB" id="A0A1G7Z5K2"/>
<sequence length="208" mass="24507">MGKKRKDLTGRRCGRLIILKSKRERNHIFCYCTCDCDSGTNKRLVHKIKEYQIKEMGRKSCGCLRGDKPSEYGSTYLGEMPNYITLQKKWDSYWNKCYNSKQNCDYSKKGIIMCSEWADKKDGALLFYAWAIKRDFEDGDRIKRIDKSLGYFPENCMVVKKQSNNALMKKQFIAKGKNITDRIDKTHRYDQINVFHNSKVNIQYLTAR</sequence>
<name>A0A1G7Z5K2_9FIRM</name>
<organism evidence="1 2">
    <name type="scientific">Desulfosporosinus hippei DSM 8344</name>
    <dbReference type="NCBI Taxonomy" id="1121419"/>
    <lineage>
        <taxon>Bacteria</taxon>
        <taxon>Bacillati</taxon>
        <taxon>Bacillota</taxon>
        <taxon>Clostridia</taxon>
        <taxon>Eubacteriales</taxon>
        <taxon>Desulfitobacteriaceae</taxon>
        <taxon>Desulfosporosinus</taxon>
    </lineage>
</organism>
<dbReference type="EMBL" id="FNCP01000009">
    <property type="protein sequence ID" value="SDH03964.1"/>
    <property type="molecule type" value="Genomic_DNA"/>
</dbReference>
<evidence type="ECO:0008006" key="3">
    <source>
        <dbReference type="Google" id="ProtNLM"/>
    </source>
</evidence>
<proteinExistence type="predicted"/>
<reference evidence="2" key="1">
    <citation type="submission" date="2016-10" db="EMBL/GenBank/DDBJ databases">
        <authorList>
            <person name="Varghese N."/>
            <person name="Submissions S."/>
        </authorList>
    </citation>
    <scope>NUCLEOTIDE SEQUENCE [LARGE SCALE GENOMIC DNA]</scope>
    <source>
        <strain evidence="2">DSM 8344</strain>
    </source>
</reference>
<dbReference type="RefSeq" id="WP_092332636.1">
    <property type="nucleotide sequence ID" value="NZ_FNCP01000009.1"/>
</dbReference>
<gene>
    <name evidence="1" type="ORF">SAMN05443529_10914</name>
</gene>